<organism evidence="1 2">
    <name type="scientific">Rhizoclosmatium globosum</name>
    <dbReference type="NCBI Taxonomy" id="329046"/>
    <lineage>
        <taxon>Eukaryota</taxon>
        <taxon>Fungi</taxon>
        <taxon>Fungi incertae sedis</taxon>
        <taxon>Chytridiomycota</taxon>
        <taxon>Chytridiomycota incertae sedis</taxon>
        <taxon>Chytridiomycetes</taxon>
        <taxon>Chytridiales</taxon>
        <taxon>Chytriomycetaceae</taxon>
        <taxon>Rhizoclosmatium</taxon>
    </lineage>
</organism>
<evidence type="ECO:0000313" key="1">
    <source>
        <dbReference type="EMBL" id="ORY47363.1"/>
    </source>
</evidence>
<dbReference type="EMBL" id="MCGO01000014">
    <property type="protein sequence ID" value="ORY47363.1"/>
    <property type="molecule type" value="Genomic_DNA"/>
</dbReference>
<reference evidence="1 2" key="1">
    <citation type="submission" date="2016-07" db="EMBL/GenBank/DDBJ databases">
        <title>Pervasive Adenine N6-methylation of Active Genes in Fungi.</title>
        <authorList>
            <consortium name="DOE Joint Genome Institute"/>
            <person name="Mondo S.J."/>
            <person name="Dannebaum R.O."/>
            <person name="Kuo R.C."/>
            <person name="Labutti K."/>
            <person name="Haridas S."/>
            <person name="Kuo A."/>
            <person name="Salamov A."/>
            <person name="Ahrendt S.R."/>
            <person name="Lipzen A."/>
            <person name="Sullivan W."/>
            <person name="Andreopoulos W.B."/>
            <person name="Clum A."/>
            <person name="Lindquist E."/>
            <person name="Daum C."/>
            <person name="Ramamoorthy G.K."/>
            <person name="Gryganskyi A."/>
            <person name="Culley D."/>
            <person name="Magnuson J.K."/>
            <person name="James T.Y."/>
            <person name="O'Malley M.A."/>
            <person name="Stajich J.E."/>
            <person name="Spatafora J.W."/>
            <person name="Visel A."/>
            <person name="Grigoriev I.V."/>
        </authorList>
    </citation>
    <scope>NUCLEOTIDE SEQUENCE [LARGE SCALE GENOMIC DNA]</scope>
    <source>
        <strain evidence="1 2">JEL800</strain>
    </source>
</reference>
<evidence type="ECO:0000313" key="2">
    <source>
        <dbReference type="Proteomes" id="UP000193642"/>
    </source>
</evidence>
<comment type="caution">
    <text evidence="1">The sequence shown here is derived from an EMBL/GenBank/DDBJ whole genome shotgun (WGS) entry which is preliminary data.</text>
</comment>
<dbReference type="AlphaFoldDB" id="A0A1Y2CK22"/>
<protein>
    <submittedName>
        <fullName evidence="1">Uncharacterized protein</fullName>
    </submittedName>
</protein>
<name>A0A1Y2CK22_9FUNG</name>
<dbReference type="Proteomes" id="UP000193642">
    <property type="component" value="Unassembled WGS sequence"/>
</dbReference>
<sequence length="248" mass="27436">MDPMELSKLSASLKRQQLLLKNEFDPKEEDEEGESENGILEQLLGPRVSANCAETTALATSSSASVSNVQPPRVITASPVTATTTTVQLAYTLLGNQTSKQDRQLPTDMQWEANIMGDGKILNNVFWPTTTSPSDFIDPNFPVFENPETWAIVTYFGNNTNSEQFRYTFALPEVLCAPSSNDTNNEIFRYTFNLPEAVNSTCINERFICRTITTKDAHGNTVTISQKVAVLCTYIISGQSSTGVQELW</sequence>
<keyword evidence="2" id="KW-1185">Reference proteome</keyword>
<dbReference type="OrthoDB" id="2159852at2759"/>
<proteinExistence type="predicted"/>
<gene>
    <name evidence="1" type="ORF">BCR33DRAFT_736184</name>
</gene>
<accession>A0A1Y2CK22</accession>